<accession>A0ABW2KX10</accession>
<gene>
    <name evidence="2" type="ORF">ACFQPS_11020</name>
</gene>
<evidence type="ECO:0000313" key="2">
    <source>
        <dbReference type="EMBL" id="MFC7333696.1"/>
    </source>
</evidence>
<keyword evidence="1" id="KW-0812">Transmembrane</keyword>
<keyword evidence="1" id="KW-1133">Transmembrane helix</keyword>
<keyword evidence="1" id="KW-0472">Membrane</keyword>
<dbReference type="RefSeq" id="WP_377358939.1">
    <property type="nucleotide sequence ID" value="NZ_JBHTCM010000010.1"/>
</dbReference>
<name>A0ABW2KX10_9PROT</name>
<organism evidence="2 3">
    <name type="scientific">Rhodocista pekingensis</name>
    <dbReference type="NCBI Taxonomy" id="201185"/>
    <lineage>
        <taxon>Bacteria</taxon>
        <taxon>Pseudomonadati</taxon>
        <taxon>Pseudomonadota</taxon>
        <taxon>Alphaproteobacteria</taxon>
        <taxon>Rhodospirillales</taxon>
        <taxon>Azospirillaceae</taxon>
        <taxon>Rhodocista</taxon>
    </lineage>
</organism>
<evidence type="ECO:0000256" key="1">
    <source>
        <dbReference type="SAM" id="Phobius"/>
    </source>
</evidence>
<proteinExistence type="predicted"/>
<dbReference type="Proteomes" id="UP001596456">
    <property type="component" value="Unassembled WGS sequence"/>
</dbReference>
<protein>
    <submittedName>
        <fullName evidence="2">Uncharacterized protein</fullName>
    </submittedName>
</protein>
<feature type="transmembrane region" description="Helical" evidence="1">
    <location>
        <begin position="29"/>
        <end position="47"/>
    </location>
</feature>
<comment type="caution">
    <text evidence="2">The sequence shown here is derived from an EMBL/GenBank/DDBJ whole genome shotgun (WGS) entry which is preliminary data.</text>
</comment>
<sequence>MKRMFLVYVALMLAGLVLSLVEGRWGGLVLLLALLSWFLHGVFANTGEEGRL</sequence>
<reference evidence="3" key="1">
    <citation type="journal article" date="2019" name="Int. J. Syst. Evol. Microbiol.">
        <title>The Global Catalogue of Microorganisms (GCM) 10K type strain sequencing project: providing services to taxonomists for standard genome sequencing and annotation.</title>
        <authorList>
            <consortium name="The Broad Institute Genomics Platform"/>
            <consortium name="The Broad Institute Genome Sequencing Center for Infectious Disease"/>
            <person name="Wu L."/>
            <person name="Ma J."/>
        </authorList>
    </citation>
    <scope>NUCLEOTIDE SEQUENCE [LARGE SCALE GENOMIC DNA]</scope>
    <source>
        <strain evidence="3">CGMCC 1.16275</strain>
    </source>
</reference>
<dbReference type="EMBL" id="JBHTCM010000010">
    <property type="protein sequence ID" value="MFC7333696.1"/>
    <property type="molecule type" value="Genomic_DNA"/>
</dbReference>
<keyword evidence="3" id="KW-1185">Reference proteome</keyword>
<evidence type="ECO:0000313" key="3">
    <source>
        <dbReference type="Proteomes" id="UP001596456"/>
    </source>
</evidence>